<reference evidence="3 4" key="1">
    <citation type="submission" date="2021-08" db="EMBL/GenBank/DDBJ databases">
        <title>Collinsella faecalis sp. nov. isolated from swine faeces.</title>
        <authorList>
            <person name="Oh B.S."/>
            <person name="Lee J.H."/>
        </authorList>
    </citation>
    <scope>NUCLEOTIDE SEQUENCE [LARGE SCALE GENOMIC DNA]</scope>
    <source>
        <strain evidence="3 4">AGMB00827</strain>
    </source>
</reference>
<evidence type="ECO:0000313" key="4">
    <source>
        <dbReference type="Proteomes" id="UP000700908"/>
    </source>
</evidence>
<evidence type="ECO:0000259" key="2">
    <source>
        <dbReference type="PROSITE" id="PS51729"/>
    </source>
</evidence>
<dbReference type="InterPro" id="IPR031165">
    <property type="entry name" value="GNAT_YJDJ"/>
</dbReference>
<feature type="domain" description="N-acetyltransferase" evidence="2">
    <location>
        <begin position="7"/>
        <end position="94"/>
    </location>
</feature>
<sequence>MEAPMEFIESNHSIRYVDHAGKMLAEITFPETEAGIATIDHTCVDPTLRGQGIAGQLMEQALKVIEREGLKVRPTCSYAASWFERHPDRSDLLA</sequence>
<dbReference type="InterPro" id="IPR000182">
    <property type="entry name" value="GNAT_dom"/>
</dbReference>
<dbReference type="PANTHER" id="PTHR31435:SF10">
    <property type="entry name" value="BSR4717 PROTEIN"/>
    <property type="match status" value="1"/>
</dbReference>
<dbReference type="InterPro" id="IPR045057">
    <property type="entry name" value="Gcn5-rel_NAT"/>
</dbReference>
<protein>
    <submittedName>
        <fullName evidence="3">N-acetyltransferase</fullName>
    </submittedName>
</protein>
<dbReference type="PROSITE" id="PS51729">
    <property type="entry name" value="GNAT_YJDJ"/>
    <property type="match status" value="1"/>
</dbReference>
<name>A0ABS7MIK2_9ACTN</name>
<dbReference type="Gene3D" id="3.40.630.30">
    <property type="match status" value="1"/>
</dbReference>
<gene>
    <name evidence="3" type="ORF">K6V98_02030</name>
</gene>
<dbReference type="PROSITE" id="PS51186">
    <property type="entry name" value="GNAT"/>
    <property type="match status" value="1"/>
</dbReference>
<accession>A0ABS7MIK2</accession>
<comment type="caution">
    <text evidence="3">The sequence shown here is derived from an EMBL/GenBank/DDBJ whole genome shotgun (WGS) entry which is preliminary data.</text>
</comment>
<dbReference type="SUPFAM" id="SSF55729">
    <property type="entry name" value="Acyl-CoA N-acyltransferases (Nat)"/>
    <property type="match status" value="1"/>
</dbReference>
<dbReference type="CDD" id="cd04301">
    <property type="entry name" value="NAT_SF"/>
    <property type="match status" value="1"/>
</dbReference>
<feature type="domain" description="N-acetyltransferase" evidence="1">
    <location>
        <begin position="1"/>
        <end position="94"/>
    </location>
</feature>
<evidence type="ECO:0000259" key="1">
    <source>
        <dbReference type="PROSITE" id="PS51186"/>
    </source>
</evidence>
<keyword evidence="4" id="KW-1185">Reference proteome</keyword>
<dbReference type="InterPro" id="IPR016181">
    <property type="entry name" value="Acyl_CoA_acyltransferase"/>
</dbReference>
<dbReference type="Proteomes" id="UP000700908">
    <property type="component" value="Unassembled WGS sequence"/>
</dbReference>
<dbReference type="Pfam" id="PF14542">
    <property type="entry name" value="Acetyltransf_CG"/>
    <property type="match status" value="1"/>
</dbReference>
<dbReference type="PANTHER" id="PTHR31435">
    <property type="entry name" value="PROTEIN NATD1"/>
    <property type="match status" value="1"/>
</dbReference>
<organism evidence="3 4">
    <name type="scientific">Collinsella ureilytica</name>
    <dbReference type="NCBI Taxonomy" id="2869515"/>
    <lineage>
        <taxon>Bacteria</taxon>
        <taxon>Bacillati</taxon>
        <taxon>Actinomycetota</taxon>
        <taxon>Coriobacteriia</taxon>
        <taxon>Coriobacteriales</taxon>
        <taxon>Coriobacteriaceae</taxon>
        <taxon>Collinsella</taxon>
    </lineage>
</organism>
<evidence type="ECO:0000313" key="3">
    <source>
        <dbReference type="EMBL" id="MBY4797143.1"/>
    </source>
</evidence>
<proteinExistence type="predicted"/>
<dbReference type="EMBL" id="JAIMFO010000004">
    <property type="protein sequence ID" value="MBY4797143.1"/>
    <property type="molecule type" value="Genomic_DNA"/>
</dbReference>